<keyword evidence="9" id="KW-1185">Reference proteome</keyword>
<evidence type="ECO:0000256" key="5">
    <source>
        <dbReference type="PROSITE-ProRule" id="PRU01248"/>
    </source>
</evidence>
<dbReference type="InterPro" id="IPR025166">
    <property type="entry name" value="Integrase_DNA_bind_dom"/>
</dbReference>
<dbReference type="Pfam" id="PF13356">
    <property type="entry name" value="Arm-DNA-bind_3"/>
    <property type="match status" value="1"/>
</dbReference>
<evidence type="ECO:0000313" key="8">
    <source>
        <dbReference type="EMBL" id="WNC72524.1"/>
    </source>
</evidence>
<dbReference type="EMBL" id="CP134145">
    <property type="protein sequence ID" value="WNC72524.1"/>
    <property type="molecule type" value="Genomic_DNA"/>
</dbReference>
<dbReference type="PROSITE" id="PS51900">
    <property type="entry name" value="CB"/>
    <property type="match status" value="1"/>
</dbReference>
<dbReference type="PANTHER" id="PTHR30629">
    <property type="entry name" value="PROPHAGE INTEGRASE"/>
    <property type="match status" value="1"/>
</dbReference>
<dbReference type="Gene3D" id="1.10.150.130">
    <property type="match status" value="1"/>
</dbReference>
<evidence type="ECO:0000256" key="2">
    <source>
        <dbReference type="ARBA" id="ARBA00022908"/>
    </source>
</evidence>
<dbReference type="InterPro" id="IPR044068">
    <property type="entry name" value="CB"/>
</dbReference>
<feature type="domain" description="Tyr recombinase" evidence="6">
    <location>
        <begin position="209"/>
        <end position="385"/>
    </location>
</feature>
<keyword evidence="4" id="KW-0233">DNA recombination</keyword>
<dbReference type="RefSeq" id="WP_348391641.1">
    <property type="nucleotide sequence ID" value="NZ_CP134145.1"/>
</dbReference>
<evidence type="ECO:0000256" key="4">
    <source>
        <dbReference type="ARBA" id="ARBA00023172"/>
    </source>
</evidence>
<evidence type="ECO:0000259" key="6">
    <source>
        <dbReference type="PROSITE" id="PS51898"/>
    </source>
</evidence>
<dbReference type="Gene3D" id="1.10.443.10">
    <property type="entry name" value="Intergrase catalytic core"/>
    <property type="match status" value="1"/>
</dbReference>
<sequence length="414" mass="46591">MANTTTPLSDIKVKTTKPQEKEYALFDGGGLVLRVRPNGSKSWRFTYTKPFTKKRSNVSFGTYPEVSLAAARILRQDARELIAQEIDPKDHREEQKRDSLEALNNTFRLIAQNWFNVYKTKISQKTARDAWNGLENYIFPELGNTPINKLTASATIDVLKPLANAGRLESVKKLCQRINNILTFAVNTGVIESNRLAGISKAFEAPTVTSVPALKPHELPELMKALTKSQVTYQTRCLIEWQLHTMVRPREAAGARWEEIDLDNKTWTIPDWRMKKKHTHIVPLSDETIALLEVIKKTSSKSEFLFPSKVSKSGHVSNETANKGLIRMGFKGRLCAHGLRTIASTTLNEQGHDFDVIEMALAHIAQGVRATYNRTTYLERRRILMAYWSQHITQAATGNMSLATSGNKLSVVNG</sequence>
<dbReference type="InterPro" id="IPR011010">
    <property type="entry name" value="DNA_brk_join_enz"/>
</dbReference>
<keyword evidence="3 5" id="KW-0238">DNA-binding</keyword>
<name>A0ABY9TUK8_9GAMM</name>
<dbReference type="InterPro" id="IPR013762">
    <property type="entry name" value="Integrase-like_cat_sf"/>
</dbReference>
<feature type="domain" description="Core-binding (CB)" evidence="7">
    <location>
        <begin position="105"/>
        <end position="186"/>
    </location>
</feature>
<dbReference type="PANTHER" id="PTHR30629:SF6">
    <property type="entry name" value="PROPHAGE INTEGRASE INTA-RELATED"/>
    <property type="match status" value="1"/>
</dbReference>
<gene>
    <name evidence="8" type="ORF">RGQ13_00695</name>
</gene>
<dbReference type="PROSITE" id="PS51898">
    <property type="entry name" value="TYR_RECOMBINASE"/>
    <property type="match status" value="1"/>
</dbReference>
<reference evidence="9" key="1">
    <citation type="submission" date="2023-09" db="EMBL/GenBank/DDBJ databases">
        <authorList>
            <person name="Li S."/>
            <person name="Li X."/>
            <person name="Zhang C."/>
            <person name="Zhao Z."/>
        </authorList>
    </citation>
    <scope>NUCLEOTIDE SEQUENCE [LARGE SCALE GENOMIC DNA]</scope>
    <source>
        <strain evidence="9">SQ149</strain>
    </source>
</reference>
<dbReference type="CDD" id="cd00801">
    <property type="entry name" value="INT_P4_C"/>
    <property type="match status" value="1"/>
</dbReference>
<accession>A0ABY9TUK8</accession>
<dbReference type="InterPro" id="IPR050808">
    <property type="entry name" value="Phage_Integrase"/>
</dbReference>
<evidence type="ECO:0000259" key="7">
    <source>
        <dbReference type="PROSITE" id="PS51900"/>
    </source>
</evidence>
<evidence type="ECO:0000256" key="1">
    <source>
        <dbReference type="ARBA" id="ARBA00008857"/>
    </source>
</evidence>
<dbReference type="NCBIfam" id="NF007246">
    <property type="entry name" value="PRK09692.1"/>
    <property type="match status" value="1"/>
</dbReference>
<dbReference type="InterPro" id="IPR002104">
    <property type="entry name" value="Integrase_catalytic"/>
</dbReference>
<keyword evidence="2" id="KW-0229">DNA integration</keyword>
<dbReference type="InterPro" id="IPR053876">
    <property type="entry name" value="Phage_int_M"/>
</dbReference>
<protein>
    <submittedName>
        <fullName evidence="8">Integrase domain-containing protein</fullName>
    </submittedName>
</protein>
<dbReference type="Pfam" id="PF00589">
    <property type="entry name" value="Phage_integrase"/>
    <property type="match status" value="1"/>
</dbReference>
<dbReference type="SUPFAM" id="SSF56349">
    <property type="entry name" value="DNA breaking-rejoining enzymes"/>
    <property type="match status" value="1"/>
</dbReference>
<dbReference type="Gene3D" id="3.30.160.390">
    <property type="entry name" value="Integrase, DNA-binding domain"/>
    <property type="match status" value="1"/>
</dbReference>
<evidence type="ECO:0000256" key="3">
    <source>
        <dbReference type="ARBA" id="ARBA00023125"/>
    </source>
</evidence>
<comment type="similarity">
    <text evidence="1">Belongs to the 'phage' integrase family.</text>
</comment>
<dbReference type="InterPro" id="IPR038488">
    <property type="entry name" value="Integrase_DNA-bd_sf"/>
</dbReference>
<dbReference type="InterPro" id="IPR010998">
    <property type="entry name" value="Integrase_recombinase_N"/>
</dbReference>
<proteinExistence type="inferred from homology"/>
<dbReference type="Proteomes" id="UP001258994">
    <property type="component" value="Chromosome"/>
</dbReference>
<evidence type="ECO:0000313" key="9">
    <source>
        <dbReference type="Proteomes" id="UP001258994"/>
    </source>
</evidence>
<organism evidence="8 9">
    <name type="scientific">Thalassotalea psychrophila</name>
    <dbReference type="NCBI Taxonomy" id="3065647"/>
    <lineage>
        <taxon>Bacteria</taxon>
        <taxon>Pseudomonadati</taxon>
        <taxon>Pseudomonadota</taxon>
        <taxon>Gammaproteobacteria</taxon>
        <taxon>Alteromonadales</taxon>
        <taxon>Colwelliaceae</taxon>
        <taxon>Thalassotalea</taxon>
    </lineage>
</organism>
<dbReference type="Pfam" id="PF22022">
    <property type="entry name" value="Phage_int_M"/>
    <property type="match status" value="1"/>
</dbReference>